<dbReference type="SUPFAM" id="SSF56176">
    <property type="entry name" value="FAD-binding/transporter-associated domain-like"/>
    <property type="match status" value="1"/>
</dbReference>
<evidence type="ECO:0000256" key="4">
    <source>
        <dbReference type="ARBA" id="ARBA00022989"/>
    </source>
</evidence>
<dbReference type="EMBL" id="CWGJ01000011">
    <property type="protein sequence ID" value="CRX38150.1"/>
    <property type="molecule type" value="Genomic_DNA"/>
</dbReference>
<evidence type="ECO:0000256" key="2">
    <source>
        <dbReference type="ARBA" id="ARBA00022692"/>
    </source>
</evidence>
<evidence type="ECO:0000256" key="3">
    <source>
        <dbReference type="ARBA" id="ARBA00022737"/>
    </source>
</evidence>
<dbReference type="PROSITE" id="PS51371">
    <property type="entry name" value="CBS"/>
    <property type="match status" value="1"/>
</dbReference>
<dbReference type="InterPro" id="IPR000644">
    <property type="entry name" value="CBS_dom"/>
</dbReference>
<keyword evidence="4 8" id="KW-1133">Transmembrane helix</keyword>
<keyword evidence="2 8" id="KW-0812">Transmembrane</keyword>
<dbReference type="Proteomes" id="UP000220251">
    <property type="component" value="Unassembled WGS sequence"/>
</dbReference>
<dbReference type="InterPro" id="IPR005170">
    <property type="entry name" value="Transptr-assoc_dom"/>
</dbReference>
<dbReference type="Pfam" id="PF03471">
    <property type="entry name" value="CorC_HlyC"/>
    <property type="match status" value="1"/>
</dbReference>
<proteinExistence type="predicted"/>
<dbReference type="Gene3D" id="3.10.580.10">
    <property type="entry name" value="CBS-domain"/>
    <property type="match status" value="1"/>
</dbReference>
<dbReference type="Pfam" id="PF01595">
    <property type="entry name" value="CNNM"/>
    <property type="match status" value="1"/>
</dbReference>
<name>A0A0H5E4K5_9BACT</name>
<dbReference type="SUPFAM" id="SSF54631">
    <property type="entry name" value="CBS-domain pair"/>
    <property type="match status" value="1"/>
</dbReference>
<dbReference type="InterPro" id="IPR002550">
    <property type="entry name" value="CNNM"/>
</dbReference>
<feature type="domain" description="CNNM transmembrane" evidence="10">
    <location>
        <begin position="1"/>
        <end position="183"/>
    </location>
</feature>
<evidence type="ECO:0000256" key="5">
    <source>
        <dbReference type="ARBA" id="ARBA00023122"/>
    </source>
</evidence>
<comment type="subcellular location">
    <subcellularLocation>
        <location evidence="1">Membrane</location>
        <topology evidence="1">Multi-pass membrane protein</topology>
    </subcellularLocation>
</comment>
<gene>
    <name evidence="11" type="ORF">ELAC_0798</name>
</gene>
<dbReference type="Pfam" id="PF00571">
    <property type="entry name" value="CBS"/>
    <property type="match status" value="1"/>
</dbReference>
<keyword evidence="12" id="KW-1185">Reference proteome</keyword>
<dbReference type="InterPro" id="IPR046342">
    <property type="entry name" value="CBS_dom_sf"/>
</dbReference>
<evidence type="ECO:0000256" key="8">
    <source>
        <dbReference type="PROSITE-ProRule" id="PRU01193"/>
    </source>
</evidence>
<dbReference type="AlphaFoldDB" id="A0A0H5E4K5"/>
<keyword evidence="5 7" id="KW-0129">CBS domain</keyword>
<dbReference type="InterPro" id="IPR036318">
    <property type="entry name" value="FAD-bd_PCMH-like_sf"/>
</dbReference>
<dbReference type="RefSeq" id="WP_098037999.1">
    <property type="nucleotide sequence ID" value="NZ_CWGJ01000011.1"/>
</dbReference>
<evidence type="ECO:0000259" key="10">
    <source>
        <dbReference type="PROSITE" id="PS51846"/>
    </source>
</evidence>
<keyword evidence="3" id="KW-0677">Repeat</keyword>
<dbReference type="GO" id="GO:0050660">
    <property type="term" value="F:flavin adenine dinucleotide binding"/>
    <property type="evidence" value="ECO:0007669"/>
    <property type="project" value="InterPro"/>
</dbReference>
<dbReference type="Gene3D" id="3.30.465.10">
    <property type="match status" value="1"/>
</dbReference>
<evidence type="ECO:0000256" key="6">
    <source>
        <dbReference type="ARBA" id="ARBA00023136"/>
    </source>
</evidence>
<evidence type="ECO:0000313" key="11">
    <source>
        <dbReference type="EMBL" id="CRX38150.1"/>
    </source>
</evidence>
<dbReference type="InterPro" id="IPR044751">
    <property type="entry name" value="Ion_transp-like_CBS"/>
</dbReference>
<evidence type="ECO:0000259" key="9">
    <source>
        <dbReference type="PROSITE" id="PS51371"/>
    </source>
</evidence>
<dbReference type="SMART" id="SM01091">
    <property type="entry name" value="CorC_HlyC"/>
    <property type="match status" value="1"/>
</dbReference>
<dbReference type="PANTHER" id="PTHR22777:SF17">
    <property type="entry name" value="UPF0053 PROTEIN SLL0260"/>
    <property type="match status" value="1"/>
</dbReference>
<evidence type="ECO:0000313" key="12">
    <source>
        <dbReference type="Proteomes" id="UP000220251"/>
    </source>
</evidence>
<dbReference type="GO" id="GO:0005886">
    <property type="term" value="C:plasma membrane"/>
    <property type="evidence" value="ECO:0007669"/>
    <property type="project" value="TreeGrafter"/>
</dbReference>
<dbReference type="PANTHER" id="PTHR22777">
    <property type="entry name" value="HEMOLYSIN-RELATED"/>
    <property type="match status" value="1"/>
</dbReference>
<dbReference type="PROSITE" id="PS51846">
    <property type="entry name" value="CNNM"/>
    <property type="match status" value="1"/>
</dbReference>
<dbReference type="OrthoDB" id="9798188at2"/>
<accession>A0A0H5E4K5</accession>
<protein>
    <submittedName>
        <fullName evidence="11">Uncharacterized protein</fullName>
    </submittedName>
</protein>
<organism evidence="11 12">
    <name type="scientific">Estrella lausannensis</name>
    <dbReference type="NCBI Taxonomy" id="483423"/>
    <lineage>
        <taxon>Bacteria</taxon>
        <taxon>Pseudomonadati</taxon>
        <taxon>Chlamydiota</taxon>
        <taxon>Chlamydiia</taxon>
        <taxon>Parachlamydiales</taxon>
        <taxon>Candidatus Criblamydiaceae</taxon>
        <taxon>Estrella</taxon>
    </lineage>
</organism>
<keyword evidence="6 8" id="KW-0472">Membrane</keyword>
<evidence type="ECO:0000256" key="1">
    <source>
        <dbReference type="ARBA" id="ARBA00004141"/>
    </source>
</evidence>
<evidence type="ECO:0000256" key="7">
    <source>
        <dbReference type="PROSITE-ProRule" id="PRU00703"/>
    </source>
</evidence>
<dbReference type="InterPro" id="IPR016169">
    <property type="entry name" value="FAD-bd_PCMH_sub2"/>
</dbReference>
<sequence>MESPLLPLTIFILLFLSAFFSSSEVALFSLSPQRVNSFKTSHNAREKLIGSLLHRSKDLLVTVFIMNTLVNILLQNASSAYFEGLGGWAFKVGLPLFLTLVFGEIIPKTYGIENSISLSYKVAPLIALIQKALTPLRKIVVAITYPVSKILFFYLRKASPISKDELTHALKASKLHGVLTDEEAALSLGYLNLQTRNVREVMRPKEDILFYDLEEPLTKLEYLFMEKECSRIPVCKSGLDQVVGVMTIKSYFLNRPKITAPEHLLRFVEPSFYVPETITARVLLKKMQKYSKTFALVVDEYGAVSGVITDEDLAEVVVGEISDARDEKQQYIRQSRTEIIATGRFEIDELEDVFGFGLNNPSGMVTVAGWLTERVGEIPKTGQKFENEDYLFQILASDPTRVKKIYIRKK</sequence>
<dbReference type="CDD" id="cd04590">
    <property type="entry name" value="CBS_pair_CorC_HlyC_assoc"/>
    <property type="match status" value="1"/>
</dbReference>
<reference evidence="12" key="1">
    <citation type="submission" date="2015-06" db="EMBL/GenBank/DDBJ databases">
        <authorList>
            <person name="Bertelli C."/>
        </authorList>
    </citation>
    <scope>NUCLEOTIDE SEQUENCE [LARGE SCALE GENOMIC DNA]</scope>
    <source>
        <strain evidence="12">CRIB-30</strain>
    </source>
</reference>
<feature type="domain" description="CBS" evidence="9">
    <location>
        <begin position="267"/>
        <end position="327"/>
    </location>
</feature>